<organism evidence="1">
    <name type="scientific">Rhizophora mucronata</name>
    <name type="common">Asiatic mangrove</name>
    <dbReference type="NCBI Taxonomy" id="61149"/>
    <lineage>
        <taxon>Eukaryota</taxon>
        <taxon>Viridiplantae</taxon>
        <taxon>Streptophyta</taxon>
        <taxon>Embryophyta</taxon>
        <taxon>Tracheophyta</taxon>
        <taxon>Spermatophyta</taxon>
        <taxon>Magnoliopsida</taxon>
        <taxon>eudicotyledons</taxon>
        <taxon>Gunneridae</taxon>
        <taxon>Pentapetalae</taxon>
        <taxon>rosids</taxon>
        <taxon>fabids</taxon>
        <taxon>Malpighiales</taxon>
        <taxon>Rhizophoraceae</taxon>
        <taxon>Rhizophora</taxon>
    </lineage>
</organism>
<accession>A0A2P2JNA5</accession>
<reference evidence="1" key="1">
    <citation type="submission" date="2018-02" db="EMBL/GenBank/DDBJ databases">
        <title>Rhizophora mucronata_Transcriptome.</title>
        <authorList>
            <person name="Meera S.P."/>
            <person name="Sreeshan A."/>
            <person name="Augustine A."/>
        </authorList>
    </citation>
    <scope>NUCLEOTIDE SEQUENCE</scope>
    <source>
        <tissue evidence="1">Leaf</tissue>
    </source>
</reference>
<dbReference type="EMBL" id="GGEC01014483">
    <property type="protein sequence ID" value="MBW94966.1"/>
    <property type="molecule type" value="Transcribed_RNA"/>
</dbReference>
<protein>
    <submittedName>
        <fullName evidence="1">Uncharacterized protein</fullName>
    </submittedName>
</protein>
<name>A0A2P2JNA5_RHIMU</name>
<dbReference type="AlphaFoldDB" id="A0A2P2JNA5"/>
<proteinExistence type="predicted"/>
<evidence type="ECO:0000313" key="1">
    <source>
        <dbReference type="EMBL" id="MBW94966.1"/>
    </source>
</evidence>
<sequence>MACFWLFSCEMYSCLGFLFSVQIFARFMKCTISWQVPDFCFFSSEKKEAKTPFDPSLQELVS</sequence>